<dbReference type="InterPro" id="IPR016163">
    <property type="entry name" value="Ald_DH_C"/>
</dbReference>
<evidence type="ECO:0000256" key="2">
    <source>
        <dbReference type="ARBA" id="ARBA00023002"/>
    </source>
</evidence>
<dbReference type="EMBL" id="AFXA01000011">
    <property type="protein sequence ID" value="EGV00030.1"/>
    <property type="molecule type" value="Genomic_DNA"/>
</dbReference>
<dbReference type="GO" id="GO:0004029">
    <property type="term" value="F:aldehyde dehydrogenase (NAD+) activity"/>
    <property type="evidence" value="ECO:0007669"/>
    <property type="project" value="TreeGrafter"/>
</dbReference>
<dbReference type="GO" id="GO:0005737">
    <property type="term" value="C:cytoplasm"/>
    <property type="evidence" value="ECO:0007669"/>
    <property type="project" value="TreeGrafter"/>
</dbReference>
<feature type="domain" description="Aldehyde dehydrogenase" evidence="7">
    <location>
        <begin position="16"/>
        <end position="416"/>
    </location>
</feature>
<evidence type="ECO:0000313" key="9">
    <source>
        <dbReference type="Proteomes" id="UP000004978"/>
    </source>
</evidence>
<reference evidence="8 9" key="1">
    <citation type="journal article" date="2013" name="Genome Announc.">
        <title>Genome Sequence of Mycoplasma columbinum Strain SF7.</title>
        <authorList>
            <person name="Guo Z."/>
            <person name="Xu X."/>
            <person name="Zheng Q."/>
            <person name="Li T."/>
            <person name="Kuang S."/>
            <person name="Zhang Z."/>
            <person name="Chen Y."/>
            <person name="Lu X."/>
            <person name="Zhou R."/>
            <person name="Bi D."/>
            <person name="Jin H."/>
        </authorList>
    </citation>
    <scope>NUCLEOTIDE SEQUENCE [LARGE SCALE GENOMIC DNA]</scope>
    <source>
        <strain evidence="8 9">SF7</strain>
    </source>
</reference>
<evidence type="ECO:0000256" key="3">
    <source>
        <dbReference type="PIRNR" id="PIRNR036492"/>
    </source>
</evidence>
<dbReference type="Gene3D" id="3.40.605.10">
    <property type="entry name" value="Aldehyde Dehydrogenase, Chain A, domain 1"/>
    <property type="match status" value="1"/>
</dbReference>
<dbReference type="InterPro" id="IPR016162">
    <property type="entry name" value="Ald_DH_N"/>
</dbReference>
<comment type="similarity">
    <text evidence="1 3 6">Belongs to the aldehyde dehydrogenase family.</text>
</comment>
<dbReference type="SUPFAM" id="SSF53720">
    <property type="entry name" value="ALDH-like"/>
    <property type="match status" value="1"/>
</dbReference>
<evidence type="ECO:0000259" key="7">
    <source>
        <dbReference type="Pfam" id="PF00171"/>
    </source>
</evidence>
<dbReference type="FunFam" id="3.40.605.10:FF:000004">
    <property type="entry name" value="Aldehyde dehydrogenase"/>
    <property type="match status" value="1"/>
</dbReference>
<dbReference type="Proteomes" id="UP000004978">
    <property type="component" value="Unassembled WGS sequence"/>
</dbReference>
<dbReference type="InterPro" id="IPR016160">
    <property type="entry name" value="Ald_DH_CS_CYS"/>
</dbReference>
<dbReference type="AlphaFoldDB" id="F9UK25"/>
<name>F9UK25_9BACT</name>
<proteinExistence type="inferred from homology"/>
<keyword evidence="9" id="KW-1185">Reference proteome</keyword>
<dbReference type="Gene3D" id="3.40.309.10">
    <property type="entry name" value="Aldehyde Dehydrogenase, Chain A, domain 2"/>
    <property type="match status" value="1"/>
</dbReference>
<evidence type="ECO:0000256" key="5">
    <source>
        <dbReference type="PROSITE-ProRule" id="PRU10007"/>
    </source>
</evidence>
<evidence type="ECO:0000313" key="8">
    <source>
        <dbReference type="EMBL" id="EGV00030.1"/>
    </source>
</evidence>
<dbReference type="PANTHER" id="PTHR43570:SF16">
    <property type="entry name" value="ALDEHYDE DEHYDROGENASE TYPE III, ISOFORM Q"/>
    <property type="match status" value="1"/>
</dbReference>
<evidence type="ECO:0000256" key="6">
    <source>
        <dbReference type="RuleBase" id="RU003345"/>
    </source>
</evidence>
<evidence type="ECO:0000256" key="4">
    <source>
        <dbReference type="PIRSR" id="PIRSR036492-1"/>
    </source>
</evidence>
<dbReference type="InterPro" id="IPR016161">
    <property type="entry name" value="Ald_DH/histidinol_DH"/>
</dbReference>
<keyword evidence="2 3" id="KW-0560">Oxidoreductase</keyword>
<protein>
    <recommendedName>
        <fullName evidence="3">Aldehyde dehydrogenase</fullName>
    </recommendedName>
</protein>
<organism evidence="8 9">
    <name type="scientific">Mycoplasmopsis columbina SF7</name>
    <dbReference type="NCBI Taxonomy" id="1037410"/>
    <lineage>
        <taxon>Bacteria</taxon>
        <taxon>Bacillati</taxon>
        <taxon>Mycoplasmatota</taxon>
        <taxon>Mycoplasmoidales</taxon>
        <taxon>Metamycoplasmataceae</taxon>
        <taxon>Mycoplasmopsis</taxon>
    </lineage>
</organism>
<sequence length="444" mass="50718">MQTTNVYKLQRKMIEKNKLLSFKERISLLIKLKSLIENNVENIQNALKIDLNKSAYESYLTEIGLVLKELNLAINKLKKWMKPKKVKRNFLTITAKQRIIYEPLGQVLIISPWNYPFYLSIIPLIGALAAGNRVIIKPSEFSQTTSNLLANLINDNLNSEYIFVSKTPLEEVLWLLDQKFDLIFFTGNSNIAKSVAEKAAKNLTPLVLELGGKSPVILDQNINFELVAKKIAQTKLLSNGQTCIGPDYVFVHKKDANLFLNLINNFLQKQLKHSDRAKIISLKHLERIEKIAPKEIIFDKTNCQVEAKAFLASLNDSIMQEEIFAPLLPVIEYENIEDVLNYINHKEKPLSLYLFSKNKKIQKLVAKNTSSGSFVVNDILSQLTNHHLPFGGVGNSGYGRYHGFESFKTFSNPKSVFVNKLFSNPLLEAPFEDWKFKIIKKFLK</sequence>
<evidence type="ECO:0000256" key="1">
    <source>
        <dbReference type="ARBA" id="ARBA00009986"/>
    </source>
</evidence>
<dbReference type="PANTHER" id="PTHR43570">
    <property type="entry name" value="ALDEHYDE DEHYDROGENASE"/>
    <property type="match status" value="1"/>
</dbReference>
<accession>F9UK25</accession>
<dbReference type="RefSeq" id="WP_006608643.1">
    <property type="nucleotide sequence ID" value="NZ_AFXA01000011.1"/>
</dbReference>
<dbReference type="InterPro" id="IPR029510">
    <property type="entry name" value="Ald_DH_CS_GLU"/>
</dbReference>
<dbReference type="Pfam" id="PF00171">
    <property type="entry name" value="Aldedh"/>
    <property type="match status" value="1"/>
</dbReference>
<dbReference type="PROSITE" id="PS00687">
    <property type="entry name" value="ALDEHYDE_DEHYDR_GLU"/>
    <property type="match status" value="1"/>
</dbReference>
<dbReference type="STRING" id="1037410.MCSF7_01181"/>
<dbReference type="InterPro" id="IPR012394">
    <property type="entry name" value="Aldehyde_DH_NAD(P)"/>
</dbReference>
<gene>
    <name evidence="8" type="ORF">MCSF7_01181</name>
</gene>
<dbReference type="GO" id="GO:0006081">
    <property type="term" value="P:aldehyde metabolic process"/>
    <property type="evidence" value="ECO:0007669"/>
    <property type="project" value="InterPro"/>
</dbReference>
<feature type="active site" evidence="4 5">
    <location>
        <position position="209"/>
    </location>
</feature>
<dbReference type="InterPro" id="IPR015590">
    <property type="entry name" value="Aldehyde_DH_dom"/>
</dbReference>
<dbReference type="PROSITE" id="PS00070">
    <property type="entry name" value="ALDEHYDE_DEHYDR_CYS"/>
    <property type="match status" value="1"/>
</dbReference>
<dbReference type="eggNOG" id="COG1012">
    <property type="taxonomic scope" value="Bacteria"/>
</dbReference>
<dbReference type="PIRSF" id="PIRSF036492">
    <property type="entry name" value="ALDH"/>
    <property type="match status" value="1"/>
</dbReference>
<feature type="active site" evidence="4">
    <location>
        <position position="243"/>
    </location>
</feature>
<comment type="caution">
    <text evidence="8">The sequence shown here is derived from an EMBL/GenBank/DDBJ whole genome shotgun (WGS) entry which is preliminary data.</text>
</comment>